<comment type="caution">
    <text evidence="9">The sequence shown here is derived from an EMBL/GenBank/DDBJ whole genome shotgun (WGS) entry which is preliminary data.</text>
</comment>
<dbReference type="Proteomes" id="UP000794436">
    <property type="component" value="Unassembled WGS sequence"/>
</dbReference>
<feature type="region of interest" description="Disordered" evidence="6">
    <location>
        <begin position="420"/>
        <end position="449"/>
    </location>
</feature>
<keyword evidence="7" id="KW-0472">Membrane</keyword>
<gene>
    <name evidence="9" type="ORF">Poli38472_007045</name>
</gene>
<dbReference type="OrthoDB" id="206848at2759"/>
<dbReference type="GO" id="GO:0016787">
    <property type="term" value="F:hydrolase activity"/>
    <property type="evidence" value="ECO:0007669"/>
    <property type="project" value="UniProtKB-KW"/>
</dbReference>
<name>A0A8K1C9D6_PYTOL</name>
<dbReference type="GO" id="GO:0006629">
    <property type="term" value="P:lipid metabolic process"/>
    <property type="evidence" value="ECO:0007669"/>
    <property type="project" value="UniProtKB-KW"/>
</dbReference>
<evidence type="ECO:0000256" key="2">
    <source>
        <dbReference type="ARBA" id="ARBA00022525"/>
    </source>
</evidence>
<evidence type="ECO:0000259" key="8">
    <source>
        <dbReference type="Pfam" id="PF24708"/>
    </source>
</evidence>
<feature type="compositionally biased region" description="Low complexity" evidence="6">
    <location>
        <begin position="374"/>
        <end position="394"/>
    </location>
</feature>
<dbReference type="Pfam" id="PF24708">
    <property type="entry name" value="Lip_C"/>
    <property type="match status" value="1"/>
</dbReference>
<evidence type="ECO:0000256" key="7">
    <source>
        <dbReference type="SAM" id="Phobius"/>
    </source>
</evidence>
<feature type="transmembrane region" description="Helical" evidence="7">
    <location>
        <begin position="259"/>
        <end position="277"/>
    </location>
</feature>
<keyword evidence="4" id="KW-0378">Hydrolase</keyword>
<dbReference type="PANTHER" id="PTHR34043:SF3">
    <property type="entry name" value="ALPHA_BETA-HYDROLASES SUPERFAMILY PROTEIN"/>
    <property type="match status" value="1"/>
</dbReference>
<keyword evidence="7" id="KW-0812">Transmembrane</keyword>
<dbReference type="InterPro" id="IPR056304">
    <property type="entry name" value="Lip-like_C"/>
</dbReference>
<comment type="subcellular location">
    <subcellularLocation>
        <location evidence="1">Secreted</location>
    </subcellularLocation>
</comment>
<evidence type="ECO:0000256" key="6">
    <source>
        <dbReference type="SAM" id="MobiDB-lite"/>
    </source>
</evidence>
<dbReference type="PANTHER" id="PTHR34043">
    <property type="entry name" value="ALPHA/BETA-HYDROLASES SUPERFAMILY PROTEIN"/>
    <property type="match status" value="1"/>
</dbReference>
<evidence type="ECO:0000313" key="9">
    <source>
        <dbReference type="EMBL" id="TMW58900.1"/>
    </source>
</evidence>
<evidence type="ECO:0000313" key="10">
    <source>
        <dbReference type="Proteomes" id="UP000794436"/>
    </source>
</evidence>
<dbReference type="AlphaFoldDB" id="A0A8K1C9D6"/>
<keyword evidence="7" id="KW-1133">Transmembrane helix</keyword>
<protein>
    <recommendedName>
        <fullName evidence="8">Lipase-like C-terminal domain-containing protein</fullName>
    </recommendedName>
</protein>
<feature type="compositionally biased region" description="Basic and acidic residues" evidence="6">
    <location>
        <begin position="420"/>
        <end position="433"/>
    </location>
</feature>
<accession>A0A8K1C9D6</accession>
<dbReference type="GO" id="GO:0005576">
    <property type="term" value="C:extracellular region"/>
    <property type="evidence" value="ECO:0007669"/>
    <property type="project" value="UniProtKB-SubCell"/>
</dbReference>
<keyword evidence="3" id="KW-0732">Signal</keyword>
<feature type="region of interest" description="Disordered" evidence="6">
    <location>
        <begin position="361"/>
        <end position="394"/>
    </location>
</feature>
<evidence type="ECO:0000256" key="4">
    <source>
        <dbReference type="ARBA" id="ARBA00022801"/>
    </source>
</evidence>
<keyword evidence="5" id="KW-0443">Lipid metabolism</keyword>
<sequence>MVRTKHPVVLIHGVLGYGKRRPLWRKWSPYWPEQALDGMNANYLVVDVGVLSSDHDRACEAFYQLYGGRVDYGEAHSREAGHARYGATFEHAMHPNWSAENPVHLLGHSFGATTAIELYQLICQDAFGVGSNYKWVKSIISVAGPLSGTTLTHLFGLHDGKMRAWTLGHFIGASLCFWHRLSSHFPILKNVYDYRMPQWEFVTSYREIISSESRILASPDLAVYDILPARRLERNSRLKHMDKPYLVSIATSTHSKAPFVEMFLTTVLLGLVGGLAFSIWHHDYFETLVALVLVLAVVLYGRIRQLDYAIIPCIAFLRFQMTWCVRFLHEIFDGFDHEEWEHNDGVVNVVSMLNPLQFHPIPTQSDEDDDDSSGSDSNSTTSTIASSSSSSFSGSTLPLLTTHVLPLDTVESHGELVLRKEEQHASKPSRDAGRVSSDVIKHPKKKPERGRWYVHQVQKNHMASTHFDAEAPALFRKLLHVIANEFEHE</sequence>
<dbReference type="Gene3D" id="3.40.50.1820">
    <property type="entry name" value="alpha/beta hydrolase"/>
    <property type="match status" value="1"/>
</dbReference>
<feature type="domain" description="Lipase-like C-terminal" evidence="8">
    <location>
        <begin position="5"/>
        <end position="122"/>
    </location>
</feature>
<keyword evidence="10" id="KW-1185">Reference proteome</keyword>
<evidence type="ECO:0000256" key="1">
    <source>
        <dbReference type="ARBA" id="ARBA00004613"/>
    </source>
</evidence>
<dbReference type="EMBL" id="SPLM01000110">
    <property type="protein sequence ID" value="TMW58900.1"/>
    <property type="molecule type" value="Genomic_DNA"/>
</dbReference>
<evidence type="ECO:0000256" key="3">
    <source>
        <dbReference type="ARBA" id="ARBA00022729"/>
    </source>
</evidence>
<dbReference type="SUPFAM" id="SSF53474">
    <property type="entry name" value="alpha/beta-Hydrolases"/>
    <property type="match status" value="1"/>
</dbReference>
<dbReference type="InterPro" id="IPR029058">
    <property type="entry name" value="AB_hydrolase_fold"/>
</dbReference>
<proteinExistence type="predicted"/>
<feature type="transmembrane region" description="Helical" evidence="7">
    <location>
        <begin position="284"/>
        <end position="303"/>
    </location>
</feature>
<organism evidence="9 10">
    <name type="scientific">Pythium oligandrum</name>
    <name type="common">Mycoparasitic fungus</name>
    <dbReference type="NCBI Taxonomy" id="41045"/>
    <lineage>
        <taxon>Eukaryota</taxon>
        <taxon>Sar</taxon>
        <taxon>Stramenopiles</taxon>
        <taxon>Oomycota</taxon>
        <taxon>Peronosporomycetes</taxon>
        <taxon>Pythiales</taxon>
        <taxon>Pythiaceae</taxon>
        <taxon>Pythium</taxon>
    </lineage>
</organism>
<evidence type="ECO:0000256" key="5">
    <source>
        <dbReference type="ARBA" id="ARBA00023098"/>
    </source>
</evidence>
<reference evidence="9" key="1">
    <citation type="submission" date="2019-03" db="EMBL/GenBank/DDBJ databases">
        <title>Long read genome sequence of the mycoparasitic Pythium oligandrum ATCC 38472 isolated from sugarbeet rhizosphere.</title>
        <authorList>
            <person name="Gaulin E."/>
        </authorList>
    </citation>
    <scope>NUCLEOTIDE SEQUENCE</scope>
    <source>
        <strain evidence="9">ATCC 38472_TT</strain>
    </source>
</reference>
<keyword evidence="2" id="KW-0964">Secreted</keyword>